<reference evidence="1 2" key="1">
    <citation type="submission" date="2021-06" db="EMBL/GenBank/DDBJ databases">
        <title>Caerostris extrusa draft genome.</title>
        <authorList>
            <person name="Kono N."/>
            <person name="Arakawa K."/>
        </authorList>
    </citation>
    <scope>NUCLEOTIDE SEQUENCE [LARGE SCALE GENOMIC DNA]</scope>
</reference>
<evidence type="ECO:0000313" key="1">
    <source>
        <dbReference type="EMBL" id="GIY83215.1"/>
    </source>
</evidence>
<sequence>MDGLYGRRIKRAYTRHRQGYVQLANVVLCHHDSLEHIRQGLVAWGDCTIYPSLQTLQMHFLINGLNVPIYFIDTVINQLANVVLCHHDSLEHIRQGLVAWEIALSIHLFKLYRCTF</sequence>
<organism evidence="1 2">
    <name type="scientific">Caerostris extrusa</name>
    <name type="common">Bark spider</name>
    <name type="synonym">Caerostris bankana</name>
    <dbReference type="NCBI Taxonomy" id="172846"/>
    <lineage>
        <taxon>Eukaryota</taxon>
        <taxon>Metazoa</taxon>
        <taxon>Ecdysozoa</taxon>
        <taxon>Arthropoda</taxon>
        <taxon>Chelicerata</taxon>
        <taxon>Arachnida</taxon>
        <taxon>Araneae</taxon>
        <taxon>Araneomorphae</taxon>
        <taxon>Entelegynae</taxon>
        <taxon>Araneoidea</taxon>
        <taxon>Araneidae</taxon>
        <taxon>Caerostris</taxon>
    </lineage>
</organism>
<protein>
    <submittedName>
        <fullName evidence="1">Uncharacterized protein</fullName>
    </submittedName>
</protein>
<accession>A0AAV4WJZ8</accession>
<evidence type="ECO:0000313" key="2">
    <source>
        <dbReference type="Proteomes" id="UP001054945"/>
    </source>
</evidence>
<name>A0AAV4WJZ8_CAEEX</name>
<dbReference type="EMBL" id="BPLR01016354">
    <property type="protein sequence ID" value="GIY83215.1"/>
    <property type="molecule type" value="Genomic_DNA"/>
</dbReference>
<proteinExistence type="predicted"/>
<comment type="caution">
    <text evidence="1">The sequence shown here is derived from an EMBL/GenBank/DDBJ whole genome shotgun (WGS) entry which is preliminary data.</text>
</comment>
<dbReference type="Proteomes" id="UP001054945">
    <property type="component" value="Unassembled WGS sequence"/>
</dbReference>
<keyword evidence="2" id="KW-1185">Reference proteome</keyword>
<dbReference type="AlphaFoldDB" id="A0AAV4WJZ8"/>
<gene>
    <name evidence="1" type="ORF">CEXT_586991</name>
</gene>